<feature type="non-terminal residue" evidence="1">
    <location>
        <position position="1"/>
    </location>
</feature>
<dbReference type="EMBL" id="BARS01054399">
    <property type="protein sequence ID" value="GAG48438.1"/>
    <property type="molecule type" value="Genomic_DNA"/>
</dbReference>
<organism evidence="1">
    <name type="scientific">marine sediment metagenome</name>
    <dbReference type="NCBI Taxonomy" id="412755"/>
    <lineage>
        <taxon>unclassified sequences</taxon>
        <taxon>metagenomes</taxon>
        <taxon>ecological metagenomes</taxon>
    </lineage>
</organism>
<sequence length="53" mass="5744">SLRLTPPDYLLGELRGDYSQMADEMMFGEVPQFDSVIEGLKGIEASVNAPANA</sequence>
<gene>
    <name evidence="1" type="ORF">S01H1_80540</name>
</gene>
<evidence type="ECO:0000313" key="1">
    <source>
        <dbReference type="EMBL" id="GAG48438.1"/>
    </source>
</evidence>
<comment type="caution">
    <text evidence="1">The sequence shown here is derived from an EMBL/GenBank/DDBJ whole genome shotgun (WGS) entry which is preliminary data.</text>
</comment>
<name>X0YIN8_9ZZZZ</name>
<accession>X0YIN8</accession>
<dbReference type="AlphaFoldDB" id="X0YIN8"/>
<proteinExistence type="predicted"/>
<reference evidence="1" key="1">
    <citation type="journal article" date="2014" name="Front. Microbiol.">
        <title>High frequency of phylogenetically diverse reductive dehalogenase-homologous genes in deep subseafloor sedimentary metagenomes.</title>
        <authorList>
            <person name="Kawai M."/>
            <person name="Futagami T."/>
            <person name="Toyoda A."/>
            <person name="Takaki Y."/>
            <person name="Nishi S."/>
            <person name="Hori S."/>
            <person name="Arai W."/>
            <person name="Tsubouchi T."/>
            <person name="Morono Y."/>
            <person name="Uchiyama I."/>
            <person name="Ito T."/>
            <person name="Fujiyama A."/>
            <person name="Inagaki F."/>
            <person name="Takami H."/>
        </authorList>
    </citation>
    <scope>NUCLEOTIDE SEQUENCE</scope>
    <source>
        <strain evidence="1">Expedition CK06-06</strain>
    </source>
</reference>
<protein>
    <submittedName>
        <fullName evidence="1">Uncharacterized protein</fullName>
    </submittedName>
</protein>